<feature type="transmembrane region" description="Helical" evidence="1">
    <location>
        <begin position="24"/>
        <end position="47"/>
    </location>
</feature>
<dbReference type="AlphaFoldDB" id="A0A8K0RBF6"/>
<organism evidence="2 3">
    <name type="scientific">Paraphoma chrysanthemicola</name>
    <dbReference type="NCBI Taxonomy" id="798071"/>
    <lineage>
        <taxon>Eukaryota</taxon>
        <taxon>Fungi</taxon>
        <taxon>Dikarya</taxon>
        <taxon>Ascomycota</taxon>
        <taxon>Pezizomycotina</taxon>
        <taxon>Dothideomycetes</taxon>
        <taxon>Pleosporomycetidae</taxon>
        <taxon>Pleosporales</taxon>
        <taxon>Pleosporineae</taxon>
        <taxon>Phaeosphaeriaceae</taxon>
        <taxon>Paraphoma</taxon>
    </lineage>
</organism>
<keyword evidence="1" id="KW-0812">Transmembrane</keyword>
<dbReference type="Proteomes" id="UP000813461">
    <property type="component" value="Unassembled WGS sequence"/>
</dbReference>
<accession>A0A8K0RBF6</accession>
<gene>
    <name evidence="2" type="ORF">FB567DRAFT_576644</name>
</gene>
<keyword evidence="1" id="KW-1133">Transmembrane helix</keyword>
<name>A0A8K0RBF6_9PLEO</name>
<reference evidence="2" key="1">
    <citation type="journal article" date="2021" name="Nat. Commun.">
        <title>Genetic determinants of endophytism in the Arabidopsis root mycobiome.</title>
        <authorList>
            <person name="Mesny F."/>
            <person name="Miyauchi S."/>
            <person name="Thiergart T."/>
            <person name="Pickel B."/>
            <person name="Atanasova L."/>
            <person name="Karlsson M."/>
            <person name="Huettel B."/>
            <person name="Barry K.W."/>
            <person name="Haridas S."/>
            <person name="Chen C."/>
            <person name="Bauer D."/>
            <person name="Andreopoulos W."/>
            <person name="Pangilinan J."/>
            <person name="LaButti K."/>
            <person name="Riley R."/>
            <person name="Lipzen A."/>
            <person name="Clum A."/>
            <person name="Drula E."/>
            <person name="Henrissat B."/>
            <person name="Kohler A."/>
            <person name="Grigoriev I.V."/>
            <person name="Martin F.M."/>
            <person name="Hacquard S."/>
        </authorList>
    </citation>
    <scope>NUCLEOTIDE SEQUENCE</scope>
    <source>
        <strain evidence="2">MPI-SDFR-AT-0120</strain>
    </source>
</reference>
<evidence type="ECO:0000313" key="3">
    <source>
        <dbReference type="Proteomes" id="UP000813461"/>
    </source>
</evidence>
<keyword evidence="3" id="KW-1185">Reference proteome</keyword>
<sequence>MTFQVWLDSFAATSRMLPSPVRNYFASTPFLPLVHLFNALIIATTAYTFGHKVSIDICAFQQVLNVDKHYRTATTRLFCSTIWTTVIILDNAKRSEYFPWVTLETFEGKCGHTIPFGGT</sequence>
<comment type="caution">
    <text evidence="2">The sequence shown here is derived from an EMBL/GenBank/DDBJ whole genome shotgun (WGS) entry which is preliminary data.</text>
</comment>
<evidence type="ECO:0000256" key="1">
    <source>
        <dbReference type="SAM" id="Phobius"/>
    </source>
</evidence>
<proteinExistence type="predicted"/>
<dbReference type="OrthoDB" id="10440631at2759"/>
<protein>
    <submittedName>
        <fullName evidence="2">Uncharacterized protein</fullName>
    </submittedName>
</protein>
<dbReference type="EMBL" id="JAGMVJ010000003">
    <property type="protein sequence ID" value="KAH7092199.1"/>
    <property type="molecule type" value="Genomic_DNA"/>
</dbReference>
<keyword evidence="1" id="KW-0472">Membrane</keyword>
<evidence type="ECO:0000313" key="2">
    <source>
        <dbReference type="EMBL" id="KAH7092199.1"/>
    </source>
</evidence>